<reference evidence="2 3" key="1">
    <citation type="submission" date="2019-02" db="EMBL/GenBank/DDBJ databases">
        <title>Genome sequencing of the rare red list fungi Bondarzewia mesenterica.</title>
        <authorList>
            <person name="Buettner E."/>
            <person name="Kellner H."/>
        </authorList>
    </citation>
    <scope>NUCLEOTIDE SEQUENCE [LARGE SCALE GENOMIC DNA]</scope>
    <source>
        <strain evidence="2 3">DSM 108281</strain>
    </source>
</reference>
<dbReference type="PANTHER" id="PTHR39214">
    <property type="entry name" value="MICROBODY (PEROXISOME) BIOGENESIS PROTEIN PEROXIN 8 (EUROFUNG)"/>
    <property type="match status" value="1"/>
</dbReference>
<dbReference type="Proteomes" id="UP000310158">
    <property type="component" value="Unassembled WGS sequence"/>
</dbReference>
<protein>
    <recommendedName>
        <fullName evidence="4">Peroxisomal membrane protein PEX17</fullName>
    </recommendedName>
</protein>
<dbReference type="InterPro" id="IPR055334">
    <property type="entry name" value="PEX8-like"/>
</dbReference>
<accession>A0A4S4LF23</accession>
<dbReference type="PANTHER" id="PTHR39214:SF1">
    <property type="entry name" value="MICROBODY (PEROXISOME) BIOGENESIS PROTEIN PEROXIN 8 (EUROFUNG)"/>
    <property type="match status" value="1"/>
</dbReference>
<feature type="region of interest" description="Disordered" evidence="1">
    <location>
        <begin position="716"/>
        <end position="739"/>
    </location>
</feature>
<evidence type="ECO:0000313" key="3">
    <source>
        <dbReference type="Proteomes" id="UP000310158"/>
    </source>
</evidence>
<gene>
    <name evidence="2" type="ORF">EW146_g9034</name>
</gene>
<name>A0A4S4LF23_9AGAM</name>
<keyword evidence="3" id="KW-1185">Reference proteome</keyword>
<dbReference type="EMBL" id="SGPL01000708">
    <property type="protein sequence ID" value="THH08330.1"/>
    <property type="molecule type" value="Genomic_DNA"/>
</dbReference>
<feature type="compositionally biased region" description="Basic and acidic residues" evidence="1">
    <location>
        <begin position="718"/>
        <end position="730"/>
    </location>
</feature>
<evidence type="ECO:0000256" key="1">
    <source>
        <dbReference type="SAM" id="MobiDB-lite"/>
    </source>
</evidence>
<comment type="caution">
    <text evidence="2">The sequence shown here is derived from an EMBL/GenBank/DDBJ whole genome shotgun (WGS) entry which is preliminary data.</text>
</comment>
<evidence type="ECO:0008006" key="4">
    <source>
        <dbReference type="Google" id="ProtNLM"/>
    </source>
</evidence>
<evidence type="ECO:0000313" key="2">
    <source>
        <dbReference type="EMBL" id="THH08330.1"/>
    </source>
</evidence>
<dbReference type="OrthoDB" id="2357318at2759"/>
<dbReference type="AlphaFoldDB" id="A0A4S4LF23"/>
<sequence length="739" mass="80311">MAVPDRGYTILLSHLHKPSSTLPLPSLQSLITHYLSQSPSTNTTPLSATIIGSPLFRPFSYSNLTALATAFRHAVHVKLKLLEDENASIFSRGTKPRMEEWVKNVVKGFNGGQGMMRLVGAGGVLLGLEDVKEKLGTDVGMGGVRGRAEDEVVIALAEIMDLYAGLKDDGWEREFKSETKNGELDVVSLSLLFASQFLPHVFSERLKALPLSALSSILMLSIESVFSSGAFLDALPSSCSTDSSGKLTIFARQGSSQLPFPYEDAASSQKKSTFALTLYALASSPLYISIAPLSKVLARVISLLAVSRPQEGWPVMVHVLNRLEAITAEVENDWSRSPLSRIEKEDEIGKSFTANSRELTTALWAVLKTLLFTTIMLSQSILSTVVYNYPPSPSRVLSSAKSVSQPYPTPSFLALSTLRTLCHLSFVISQFGGVISTGPGGFSELKRTFYTALDVLSADVHASDTFIRGMTDEDMYVQPSTSIASPFASSKQAFHLACIEQLIPVLDISTIENHVFPLCLPHLNYPSHRETFESAHSVVLAVFASHAQKQQFAERSSNSSSEKTGEPSFVEKINSAESKLSTVQLRMAYSALVAGAAVCSSALAQFSISVLQDAISSLSSTQLGDDEIAARVHRLRLTLISTVSALSLSLLPSVLNTVRGIINHTSTESAAGEECRQELVDALFKEILERVGDREKEFAMRWWEENRAILELRPGVNGEKDRKGKGKDNGVEEAAVARL</sequence>
<proteinExistence type="predicted"/>
<organism evidence="2 3">
    <name type="scientific">Bondarzewia mesenterica</name>
    <dbReference type="NCBI Taxonomy" id="1095465"/>
    <lineage>
        <taxon>Eukaryota</taxon>
        <taxon>Fungi</taxon>
        <taxon>Dikarya</taxon>
        <taxon>Basidiomycota</taxon>
        <taxon>Agaricomycotina</taxon>
        <taxon>Agaricomycetes</taxon>
        <taxon>Russulales</taxon>
        <taxon>Bondarzewiaceae</taxon>
        <taxon>Bondarzewia</taxon>
    </lineage>
</organism>